<evidence type="ECO:0000256" key="1">
    <source>
        <dbReference type="SAM" id="SignalP"/>
    </source>
</evidence>
<dbReference type="Gene3D" id="1.20.140.40">
    <property type="entry name" value="Invertase/pectin methylesterase inhibitor family protein"/>
    <property type="match status" value="1"/>
</dbReference>
<dbReference type="PANTHER" id="PTHR31890:SF9">
    <property type="entry name" value="PLANT INVERTASE_PECTIN METHYLESTERASE INHIBITOR SUPERFAMILY PROTEIN"/>
    <property type="match status" value="1"/>
</dbReference>
<feature type="chain" id="PRO_5043874940" description="Pectinesterase inhibitor domain-containing protein" evidence="1">
    <location>
        <begin position="22"/>
        <end position="180"/>
    </location>
</feature>
<dbReference type="PANTHER" id="PTHR31890">
    <property type="entry name" value="PLANT INVERTASE/PECTIN METHYLESTERASE INHIBITOR SUPERFAMILY PROTEIN"/>
    <property type="match status" value="1"/>
</dbReference>
<accession>A0AAV1AXH4</accession>
<sequence>MAASTYLCLSLTISMFFVSHASLPTLNLKFYQNVCKKPGEVHFEQQCLRLLQSHPALIVVNDPLTFAKLFVKTVALDRVTKAQAYLKQMMNKYPSSQPIKECATSKYNTMVMELKGVLIEDPEAVCLVVQYAGDALNECQTLLADEKTVNVSSIITLNNDLKFLIDIVRRASGSIKYSNE</sequence>
<evidence type="ECO:0008006" key="4">
    <source>
        <dbReference type="Google" id="ProtNLM"/>
    </source>
</evidence>
<dbReference type="AlphaFoldDB" id="A0AAV1AXH4"/>
<keyword evidence="1" id="KW-0732">Signal</keyword>
<organism evidence="2 3">
    <name type="scientific">Vicia faba</name>
    <name type="common">Broad bean</name>
    <name type="synonym">Faba vulgaris</name>
    <dbReference type="NCBI Taxonomy" id="3906"/>
    <lineage>
        <taxon>Eukaryota</taxon>
        <taxon>Viridiplantae</taxon>
        <taxon>Streptophyta</taxon>
        <taxon>Embryophyta</taxon>
        <taxon>Tracheophyta</taxon>
        <taxon>Spermatophyta</taxon>
        <taxon>Magnoliopsida</taxon>
        <taxon>eudicotyledons</taxon>
        <taxon>Gunneridae</taxon>
        <taxon>Pentapetalae</taxon>
        <taxon>rosids</taxon>
        <taxon>fabids</taxon>
        <taxon>Fabales</taxon>
        <taxon>Fabaceae</taxon>
        <taxon>Papilionoideae</taxon>
        <taxon>50 kb inversion clade</taxon>
        <taxon>NPAAA clade</taxon>
        <taxon>Hologalegina</taxon>
        <taxon>IRL clade</taxon>
        <taxon>Fabeae</taxon>
        <taxon>Vicia</taxon>
    </lineage>
</organism>
<dbReference type="InterPro" id="IPR035513">
    <property type="entry name" value="Invertase/methylesterase_inhib"/>
</dbReference>
<gene>
    <name evidence="2" type="ORF">VFH_V166120</name>
</gene>
<protein>
    <recommendedName>
        <fullName evidence="4">Pectinesterase inhibitor domain-containing protein</fullName>
    </recommendedName>
</protein>
<dbReference type="EMBL" id="OX451740">
    <property type="protein sequence ID" value="CAI8615179.1"/>
    <property type="molecule type" value="Genomic_DNA"/>
</dbReference>
<dbReference type="SUPFAM" id="SSF101148">
    <property type="entry name" value="Plant invertase/pectin methylesterase inhibitor"/>
    <property type="match status" value="1"/>
</dbReference>
<keyword evidence="3" id="KW-1185">Reference proteome</keyword>
<reference evidence="2 3" key="1">
    <citation type="submission" date="2023-01" db="EMBL/GenBank/DDBJ databases">
        <authorList>
            <person name="Kreplak J."/>
        </authorList>
    </citation>
    <scope>NUCLEOTIDE SEQUENCE [LARGE SCALE GENOMIC DNA]</scope>
</reference>
<evidence type="ECO:0000313" key="2">
    <source>
        <dbReference type="EMBL" id="CAI8615179.1"/>
    </source>
</evidence>
<feature type="signal peptide" evidence="1">
    <location>
        <begin position="1"/>
        <end position="21"/>
    </location>
</feature>
<proteinExistence type="predicted"/>
<dbReference type="Proteomes" id="UP001157006">
    <property type="component" value="Chromosome 5"/>
</dbReference>
<name>A0AAV1AXH4_VICFA</name>
<evidence type="ECO:0000313" key="3">
    <source>
        <dbReference type="Proteomes" id="UP001157006"/>
    </source>
</evidence>